<feature type="compositionally biased region" description="Low complexity" evidence="2">
    <location>
        <begin position="3683"/>
        <end position="3693"/>
    </location>
</feature>
<feature type="compositionally biased region" description="Polar residues" evidence="2">
    <location>
        <begin position="3241"/>
        <end position="3264"/>
    </location>
</feature>
<feature type="compositionally biased region" description="Basic residues" evidence="2">
    <location>
        <begin position="2404"/>
        <end position="2414"/>
    </location>
</feature>
<feature type="region of interest" description="Disordered" evidence="2">
    <location>
        <begin position="3474"/>
        <end position="3857"/>
    </location>
</feature>
<feature type="region of interest" description="Disordered" evidence="2">
    <location>
        <begin position="760"/>
        <end position="779"/>
    </location>
</feature>
<feature type="region of interest" description="Disordered" evidence="2">
    <location>
        <begin position="501"/>
        <end position="667"/>
    </location>
</feature>
<feature type="compositionally biased region" description="Basic and acidic residues" evidence="2">
    <location>
        <begin position="1958"/>
        <end position="1969"/>
    </location>
</feature>
<feature type="compositionally biased region" description="Pro residues" evidence="2">
    <location>
        <begin position="2494"/>
        <end position="2504"/>
    </location>
</feature>
<feature type="region of interest" description="Disordered" evidence="2">
    <location>
        <begin position="1"/>
        <end position="272"/>
    </location>
</feature>
<feature type="compositionally biased region" description="Low complexity" evidence="2">
    <location>
        <begin position="532"/>
        <end position="542"/>
    </location>
</feature>
<feature type="compositionally biased region" description="Polar residues" evidence="2">
    <location>
        <begin position="182"/>
        <end position="201"/>
    </location>
</feature>
<feature type="compositionally biased region" description="Polar residues" evidence="2">
    <location>
        <begin position="3791"/>
        <end position="3802"/>
    </location>
</feature>
<feature type="compositionally biased region" description="Basic and acidic residues" evidence="2">
    <location>
        <begin position="3842"/>
        <end position="3851"/>
    </location>
</feature>
<feature type="region of interest" description="Disordered" evidence="2">
    <location>
        <begin position="1806"/>
        <end position="2019"/>
    </location>
</feature>
<evidence type="ECO:0000259" key="3">
    <source>
        <dbReference type="PROSITE" id="PS50157"/>
    </source>
</evidence>
<feature type="region of interest" description="Disordered" evidence="2">
    <location>
        <begin position="1060"/>
        <end position="1271"/>
    </location>
</feature>
<feature type="compositionally biased region" description="Basic residues" evidence="2">
    <location>
        <begin position="3178"/>
        <end position="3189"/>
    </location>
</feature>
<feature type="compositionally biased region" description="Basic and acidic residues" evidence="2">
    <location>
        <begin position="3504"/>
        <end position="3517"/>
    </location>
</feature>
<feature type="compositionally biased region" description="Low complexity" evidence="2">
    <location>
        <begin position="339"/>
        <end position="358"/>
    </location>
</feature>
<feature type="compositionally biased region" description="Basic and acidic residues" evidence="2">
    <location>
        <begin position="3474"/>
        <end position="3487"/>
    </location>
</feature>
<keyword evidence="1" id="KW-0479">Metal-binding</keyword>
<feature type="compositionally biased region" description="Basic residues" evidence="2">
    <location>
        <begin position="3116"/>
        <end position="3125"/>
    </location>
</feature>
<dbReference type="PANTHER" id="PTHR21465:SF2">
    <property type="entry name" value="ZINC FINGER PROTEIN 469"/>
    <property type="match status" value="1"/>
</dbReference>
<dbReference type="RefSeq" id="XP_008564108.1">
    <property type="nucleotide sequence ID" value="XM_008565886.1"/>
</dbReference>
<feature type="region of interest" description="Disordered" evidence="2">
    <location>
        <begin position="2634"/>
        <end position="2734"/>
    </location>
</feature>
<feature type="region of interest" description="Disordered" evidence="2">
    <location>
        <begin position="3113"/>
        <end position="3268"/>
    </location>
</feature>
<feature type="region of interest" description="Disordered" evidence="2">
    <location>
        <begin position="1641"/>
        <end position="1662"/>
    </location>
</feature>
<feature type="region of interest" description="Disordered" evidence="2">
    <location>
        <begin position="958"/>
        <end position="1048"/>
    </location>
</feature>
<feature type="region of interest" description="Disordered" evidence="2">
    <location>
        <begin position="2046"/>
        <end position="2089"/>
    </location>
</feature>
<feature type="compositionally biased region" description="Basic residues" evidence="2">
    <location>
        <begin position="1024"/>
        <end position="1040"/>
    </location>
</feature>
<evidence type="ECO:0000313" key="4">
    <source>
        <dbReference type="Proteomes" id="UP000694923"/>
    </source>
</evidence>
<dbReference type="PROSITE" id="PS50157">
    <property type="entry name" value="ZINC_FINGER_C2H2_2"/>
    <property type="match status" value="4"/>
</dbReference>
<feature type="region of interest" description="Disordered" evidence="2">
    <location>
        <begin position="2760"/>
        <end position="2788"/>
    </location>
</feature>
<organism evidence="4 5">
    <name type="scientific">Galeopterus variegatus</name>
    <name type="common">Malayan flying lemur</name>
    <name type="synonym">Cynocephalus variegatus</name>
    <dbReference type="NCBI Taxonomy" id="482537"/>
    <lineage>
        <taxon>Eukaryota</taxon>
        <taxon>Metazoa</taxon>
        <taxon>Chordata</taxon>
        <taxon>Craniata</taxon>
        <taxon>Vertebrata</taxon>
        <taxon>Euteleostomi</taxon>
        <taxon>Mammalia</taxon>
        <taxon>Eutheria</taxon>
        <taxon>Euarchontoglires</taxon>
        <taxon>Dermoptera</taxon>
        <taxon>Cynocephalidae</taxon>
        <taxon>Galeopterus</taxon>
    </lineage>
</organism>
<feature type="compositionally biased region" description="Basic residues" evidence="2">
    <location>
        <begin position="2553"/>
        <end position="2568"/>
    </location>
</feature>
<evidence type="ECO:0000313" key="5">
    <source>
        <dbReference type="RefSeq" id="XP_008564108.1"/>
    </source>
</evidence>
<feature type="compositionally biased region" description="Polar residues" evidence="2">
    <location>
        <begin position="113"/>
        <end position="126"/>
    </location>
</feature>
<feature type="region of interest" description="Disordered" evidence="2">
    <location>
        <begin position="1356"/>
        <end position="1386"/>
    </location>
</feature>
<feature type="compositionally biased region" description="Basic and acidic residues" evidence="2">
    <location>
        <begin position="3132"/>
        <end position="3152"/>
    </location>
</feature>
<accession>A0ABM0Q6W7</accession>
<feature type="region of interest" description="Disordered" evidence="2">
    <location>
        <begin position="3396"/>
        <end position="3419"/>
    </location>
</feature>
<feature type="domain" description="C2H2-type" evidence="3">
    <location>
        <begin position="2388"/>
        <end position="2416"/>
    </location>
</feature>
<feature type="domain" description="C2H2-type" evidence="3">
    <location>
        <begin position="2994"/>
        <end position="3021"/>
    </location>
</feature>
<feature type="compositionally biased region" description="Basic and acidic residues" evidence="2">
    <location>
        <begin position="3644"/>
        <end position="3654"/>
    </location>
</feature>
<feature type="compositionally biased region" description="Basic and acidic residues" evidence="2">
    <location>
        <begin position="3191"/>
        <end position="3213"/>
    </location>
</feature>
<proteinExistence type="predicted"/>
<dbReference type="Gene3D" id="3.30.160.60">
    <property type="entry name" value="Classic Zinc Finger"/>
    <property type="match status" value="2"/>
</dbReference>
<dbReference type="SUPFAM" id="SSF57667">
    <property type="entry name" value="beta-beta-alpha zinc fingers"/>
    <property type="match status" value="1"/>
</dbReference>
<name>A0ABM0Q6W7_GALVR</name>
<protein>
    <submittedName>
        <fullName evidence="5">Zinc finger protein 469</fullName>
    </submittedName>
</protein>
<feature type="region of interest" description="Disordered" evidence="2">
    <location>
        <begin position="1737"/>
        <end position="1770"/>
    </location>
</feature>
<feature type="region of interest" description="Disordered" evidence="2">
    <location>
        <begin position="2962"/>
        <end position="2989"/>
    </location>
</feature>
<feature type="compositionally biased region" description="Basic and acidic residues" evidence="2">
    <location>
        <begin position="1124"/>
        <end position="1140"/>
    </location>
</feature>
<feature type="region of interest" description="Disordered" evidence="2">
    <location>
        <begin position="902"/>
        <end position="945"/>
    </location>
</feature>
<dbReference type="GeneID" id="103585028"/>
<sequence length="3880" mass="410712">MPGEQPRGAPPPTMTGDLQPCQVARGLGRPSQPPREDHAPANRATKGTREAGSGAQAVESPEAQPRQTREGKPTASLLRTQALISPPGKEGSPRAPPGRSQAQGHTRLAGRADSSTQQLYGLSIASSRAKPTPDETPESPQLKALEAPEAEAPQGHRAGAHLRPSLPQAGAPPAPEELSFQRCFQETPSSFTSTNYTSPNATPGPPPLRAPQSSGASPCRPASYPEFQADRTNSWPPAAENSFPGANFGVPPTKSEPFPEGSRPSSPGMVSFQYPFPALPRAGPNSFPADTAGQEYGNRALAFAFHQPPGAWPEGTVGASPAYSLPTRPTHCYPGQPGSLNSPSDLTSTLSPPGAAHPAPSPFPDGLHKSLTNTLPERPPSAPDGLGSPNSLPQRHFAGQVYRTSGVGTSPGPLDTELAHPGPPPTRLPLLWDPTAAPYPIPPLGPPAAAARATFFGDQPSPSQRLCLPPSPPLPWPHVIPPTTPSPHQVEMLSRLPFPVGVPEWPGGSQGAPGAAAGKTLTPGENLVVVRSSPGQPGSSPGLFSYNGLKDPGAQPLFFGVAQPQVSPHGTPSLPPPRAMGASPSESPLPSPATNTAGSSTCSSLSPLSSSPANPSSEESQLPGPLGPSAFFHPPTHPQETSSPFPSPEPPHALPTHYQPEPAKAFPFPADRLTAKGAFKCLEEAPFPGEGPEAGKGRLSGFPQEPPPYSGHHFSLSSASLDQLDVLLTCKQCDRTYSSLAAFLAHRQFCSLLLARAKDGHPQPPNPPGLPAPTATPMAPTDVHPGMLNHTKPVPFLLAGEVQAEVKDDPLRTSFLPGLAATPFPLPASDLDMEDDAKLDSLITEALNGMEYQSDNPEIDSSFIDVFADEEPSGPRGPSAGQPLKTRVGATPEDKAQLPLPAVAATPKPQAPCPGDRGYPARSRPKTRSLGLAPAEADATSLVRRQRRGKQFKLFQKELDTAGPAKGPSGGTRAACLRPRRKGTRAQRPPPRPRDLRAQAPKSQADPENRTLRATHLAKETRSSRRPRLPPRKDGRKRRAQGGTWSKELIHKIVQQKNQFQEYDYASESEEDERPRQRGPGFRGRPRHGCRRWCRSEKRKEADLTRGPRVDEGQQKPRTVVRQQTREPHRPGPDPSKSPETHSPSRRQEARVTPMERVPTPADHPTEASQHPPEAPTNTKTPEENHPSLDVPQEAKKPEIAEESPPNATKLRQGLSPSPALSVRERPMLPTSEQPRPGTEDSGRPTVLPVSCDREDLPASQPGELASAAHSINAAYPEPSLLFLQNSDLSCDPACFSGDSVQVPLDKKGSQSYSSSPSELFLGPKVLAGCFPEDVHSKSSAVDTLPASSSYLCQDGVDANSLEPKPPKNPPYTAEADPGKAESPLTLESTSLFSGLPADGFEPPLYDSLSANRDTHMPLACANLPPKKPPSEPPYPSFLLLEEASSMLPSHFPDLAGGKAFHEKGPHEGTAVPSPPPGPGKGSECNVPFVSNLCEDELEIKRLVTELESQLQSSHSSHGAPREPGGTESVGRAHMGTEPSSPLPAPQASPPHEHAFSAVDLTGLGESSPHQEGAGAAVAATEGTLGSPPGEWPCPASLHPGEAALPPSTHEDLASGAPFSHLGTSLRVSKAGRDSGVPLGVCFPDPGKPPEPLRDAGSPAKCSPNCELLLPRSKETARAQGSQDSPLWPPPCEQRGGLSPEPRKADGRCQDSPALEAFGSPVGPLAPVLVLQGDVPLPPAATPPPGFSNSGAVQGRSVGRAGGPRGARLPHHMVEGPGFECKGFLPGGASPLTPLQGGEARFVPMLSPACVPDAGPGRRSQDPASSPSDQPQLLGARATESKEDTQGLQGPPPANTQGLQQGDYSSDPERESVNGGKVAGSPGRGSQGGTQVTAVPAVAGRQLGPETDGHMGSPGQTEKPKDYSKASGFRPDTWGSPGGQDNFTSVSADPETAGARPAEGEHELGEGREAQGLQNEARHTPNPTSPDGESSEPALTAASSQNGPKDQSPQKASSAGHNTQLLLAGDLAACAPLPSSSATPTVCSLEHLPQEDPPIPPSGARDAKGERRGQLPASPSCRDASSPQHLPACSPAWEPLEEANCVQARPDAVVWGPPVAVLACHPLLGDSSLLEDPPACQPRFVNVLTSICWGDGPKENTLRTTEDSRKQRPRGSPACAAPPPSVGAVSPQVDVKTAGPSSIPAKDETEAVRGSQVPDTPCRGAPPHSSPGRMPKGPSSDPPSKTANLGHREGQEVTAVPTDPTTLGTAGPESHACLESEAEAGHKGLEDPGTPEAGHSGITKVPRGGSTGSIGPCPSAGLHLSRATSPSSTARDFRCNSPQSHKNVPQQTPKGGPISPQDPKQRPRGFKKKPVSMENGHWKGRALGGPPVTCEVCAASFRSGPGLSRHKARKHQPHRGATSKPSPPVQPREPTVQTCQTPGKKSHKGPGKERPRLAGPSRATGPPPIQGSAAPGDTLGPEPSKEGQQALGIIGTPDSPPNQQPHPPGLMQQGVCVKPTGLEPKRPDQAEEDTLHPKQAENREDQRQSRVPTTSPRNRKSNKKVAKLRVRRFREQSTPQASPDVISDRRCSNPSTAIANYTARLSCCLPAAGEREANVGQPPGSAMPGPRVVEDAIEISPRGWMMRPGRMEGASPGDRASGICKEPSQAAGSKPTEDSRGAESGSGEGIWEGHGPRSDPPDPPETPSSEAGSCLQGPEGTAPESPSPGSRDPLGLFDDETSFSQLFPLSGRLTQKKNLRVYGKRCQEPKRPPPQPSSGVGGGPPLCPTRLPTDLSDSGSLCLSHEDLWDDEATGLPESFLLDGFLNSKVPGIDPWAPSLCLWTLEPNREADGAEEAVSCCSEDDRSETIPELHMVPAAWRGLELRAPADETSSSLGDMSPEPPNLERERYDGGLSGNAGLLPLHAVDFELLSTKFEVQDLCFLGRCDDLVDLSSKSFSDFKATMNAQEPRNKRTEEAARERRAQGRDRPAKGRQAPYKCKVCFQRFHGLGELDLHKLAHSASPPPTCHLCVERRFGSRELLREHLQEKHLPGKAGPWACGMCLKEVADIWMYNEHLREHAVQFARKGQARRSLGDLPGGLEGDSAVTRFLNSIVEQASKPHRVKHSRGRAGGSPEETRKQERGAGRETARERARPGDLPGGLEGDSAVTRFLNSIVEQASKPHRVKHSRGRAGRSLEETRKQERGAGRETARERARPRAWAESSNQDGAWTPDSILADCGSLSPCENPTPTSGSATLPGSTKTSPSLSPDRWCSSEPLLQAIPVHEDCKDPSRDCHHCGKQFPKPFKLQRHLAVHSPQRVYLCPHCPGVYPEPHELRAHLGGVHGVQEERELPYTPLYTCELCANVMCVIRRSFICSTCNYTFAKKEQFDRHMDKHLRRGQQPFPFRGVRRPGAPRQKAPALEGALPHKRRRVAVPSSPALGQGSLPALLQLCLEVATSTSQGWPETQERLMEPVDHPAREADPPADHQELPPLSLSSFPAASADGKGGHQPDGALERPEVTASPGSPEPLLQQALPSRASLAQSGTRGQDAEGKRAPHLFSGKHRTPSARGKCAPDHSPEGSSLLVSTCHVLPEGGTGGPSHKGHATKPGGCRSSWKDRSAESTPSKVPKFPVHPRKSVGSPAPREPPHGTEDRMKPNTPKATPGPSSQGSGGSRTSVKMGGGSQPQPASGQLQSEMATTLAKPSCPRRSPAADKPPPRAQARACTKEFQGSPGPREKGQTSEKRRRGQALGPARSEGVGSLGNAPLAPEKPTRTPRKQATPSRLLPAKPRPSSYSSKTRLQLSEQRKGEPSHTHRKEGLGKAFPLARPLLRPPKRGSAVRGAEPADPRDYRTAESQSDVLSQLFGQRLTSFKIPLKKDAAE</sequence>
<feature type="compositionally biased region" description="Basic and acidic residues" evidence="2">
    <location>
        <begin position="1005"/>
        <end position="1023"/>
    </location>
</feature>
<feature type="compositionally biased region" description="Basic and acidic residues" evidence="2">
    <location>
        <begin position="1181"/>
        <end position="1200"/>
    </location>
</feature>
<feature type="region of interest" description="Disordered" evidence="2">
    <location>
        <begin position="1450"/>
        <end position="1488"/>
    </location>
</feature>
<feature type="compositionally biased region" description="Polar residues" evidence="2">
    <location>
        <begin position="1855"/>
        <end position="1864"/>
    </location>
</feature>
<feature type="compositionally biased region" description="Polar residues" evidence="2">
    <location>
        <begin position="2322"/>
        <end position="2349"/>
    </location>
</feature>
<evidence type="ECO:0000256" key="2">
    <source>
        <dbReference type="SAM" id="MobiDB-lite"/>
    </source>
</evidence>
<feature type="compositionally biased region" description="Low complexity" evidence="2">
    <location>
        <begin position="595"/>
        <end position="620"/>
    </location>
</feature>
<gene>
    <name evidence="5" type="primary">ZNF469</name>
</gene>
<dbReference type="InterPro" id="IPR013087">
    <property type="entry name" value="Znf_C2H2_type"/>
</dbReference>
<dbReference type="PANTHER" id="PTHR21465">
    <property type="entry name" value="ZINC FINGER PROTEIN 469"/>
    <property type="match status" value="1"/>
</dbReference>
<reference evidence="5" key="1">
    <citation type="submission" date="2025-08" db="UniProtKB">
        <authorList>
            <consortium name="RefSeq"/>
        </authorList>
    </citation>
    <scope>IDENTIFICATION</scope>
</reference>
<feature type="compositionally biased region" description="Low complexity" evidence="2">
    <location>
        <begin position="1822"/>
        <end position="1832"/>
    </location>
</feature>
<feature type="region of interest" description="Disordered" evidence="2">
    <location>
        <begin position="1505"/>
        <end position="1618"/>
    </location>
</feature>
<feature type="compositionally biased region" description="Pro residues" evidence="2">
    <location>
        <begin position="762"/>
        <end position="771"/>
    </location>
</feature>
<keyword evidence="1" id="KW-0863">Zinc-finger</keyword>
<feature type="compositionally biased region" description="Basic residues" evidence="2">
    <location>
        <begin position="1084"/>
        <end position="1093"/>
    </location>
</feature>
<feature type="compositionally biased region" description="Polar residues" evidence="2">
    <location>
        <begin position="1997"/>
        <end position="2019"/>
    </location>
</feature>
<feature type="region of interest" description="Disordered" evidence="2">
    <location>
        <begin position="1674"/>
        <end position="1718"/>
    </location>
</feature>
<feature type="compositionally biased region" description="Basic and acidic residues" evidence="2">
    <location>
        <begin position="1094"/>
        <end position="1115"/>
    </location>
</feature>
<dbReference type="SMART" id="SM00355">
    <property type="entry name" value="ZnF_C2H2"/>
    <property type="match status" value="8"/>
</dbReference>
<feature type="compositionally biased region" description="Basic and acidic residues" evidence="2">
    <location>
        <begin position="2966"/>
        <end position="2987"/>
    </location>
</feature>
<evidence type="ECO:0000256" key="1">
    <source>
        <dbReference type="PROSITE-ProRule" id="PRU00042"/>
    </source>
</evidence>
<feature type="compositionally biased region" description="Basic and acidic residues" evidence="2">
    <location>
        <begin position="3803"/>
        <end position="3818"/>
    </location>
</feature>
<feature type="region of interest" description="Disordered" evidence="2">
    <location>
        <begin position="868"/>
        <end position="887"/>
    </location>
</feature>
<feature type="region of interest" description="Disordered" evidence="2">
    <location>
        <begin position="684"/>
        <end position="713"/>
    </location>
</feature>
<dbReference type="InterPro" id="IPR036236">
    <property type="entry name" value="Znf_C2H2_sf"/>
</dbReference>
<feature type="domain" description="C2H2-type" evidence="3">
    <location>
        <begin position="3290"/>
        <end position="3317"/>
    </location>
</feature>
<feature type="compositionally biased region" description="Basic and acidic residues" evidence="2">
    <location>
        <begin position="2519"/>
        <end position="2544"/>
    </location>
</feature>
<dbReference type="InterPro" id="IPR039270">
    <property type="entry name" value="ZNF469"/>
</dbReference>
<feature type="compositionally biased region" description="Low complexity" evidence="2">
    <location>
        <begin position="1572"/>
        <end position="1586"/>
    </location>
</feature>
<dbReference type="Proteomes" id="UP000694923">
    <property type="component" value="Unplaced"/>
</dbReference>
<feature type="compositionally biased region" description="Low complexity" evidence="2">
    <location>
        <begin position="3488"/>
        <end position="3501"/>
    </location>
</feature>
<feature type="region of interest" description="Disordered" evidence="2">
    <location>
        <begin position="450"/>
        <end position="470"/>
    </location>
</feature>
<feature type="compositionally biased region" description="Basic and acidic residues" evidence="2">
    <location>
        <begin position="2152"/>
        <end position="2166"/>
    </location>
</feature>
<feature type="compositionally biased region" description="Low complexity" evidence="2">
    <location>
        <begin position="1506"/>
        <end position="1518"/>
    </location>
</feature>
<feature type="compositionally biased region" description="Pro residues" evidence="2">
    <location>
        <begin position="1737"/>
        <end position="1746"/>
    </location>
</feature>
<keyword evidence="4" id="KW-1185">Reference proteome</keyword>
<feature type="region of interest" description="Disordered" evidence="2">
    <location>
        <begin position="309"/>
        <end position="434"/>
    </location>
</feature>
<feature type="domain" description="C2H2-type" evidence="3">
    <location>
        <begin position="3371"/>
        <end position="3400"/>
    </location>
</feature>
<dbReference type="PROSITE" id="PS00028">
    <property type="entry name" value="ZINC_FINGER_C2H2_1"/>
    <property type="match status" value="5"/>
</dbReference>
<keyword evidence="1" id="KW-0862">Zinc</keyword>
<feature type="region of interest" description="Disordered" evidence="2">
    <location>
        <begin position="2151"/>
        <end position="2588"/>
    </location>
</feature>